<dbReference type="Gene3D" id="3.10.180.10">
    <property type="entry name" value="2,3-Dihydroxybiphenyl 1,2-Dioxygenase, domain 1"/>
    <property type="match status" value="1"/>
</dbReference>
<dbReference type="Gene3D" id="1.10.150.240">
    <property type="entry name" value="Putative phosphatase, domain 2"/>
    <property type="match status" value="1"/>
</dbReference>
<dbReference type="PANTHER" id="PTHR46193:SF18">
    <property type="entry name" value="HEXITOL PHOSPHATASE B"/>
    <property type="match status" value="1"/>
</dbReference>
<dbReference type="SFLD" id="SFLDS00003">
    <property type="entry name" value="Haloacid_Dehalogenase"/>
    <property type="match status" value="1"/>
</dbReference>
<dbReference type="SUPFAM" id="SSF56784">
    <property type="entry name" value="HAD-like"/>
    <property type="match status" value="1"/>
</dbReference>
<comment type="caution">
    <text evidence="12">The sequence shown here is derived from an EMBL/GenBank/DDBJ whole genome shotgun (WGS) entry which is preliminary data.</text>
</comment>
<keyword evidence="4" id="KW-0479">Metal-binding</keyword>
<dbReference type="SUPFAM" id="SSF54593">
    <property type="entry name" value="Glyoxalase/Bleomycin resistance protein/Dihydroxybiphenyl dioxygenase"/>
    <property type="match status" value="1"/>
</dbReference>
<dbReference type="EMBL" id="QHLZ01000005">
    <property type="protein sequence ID" value="PXA65519.1"/>
    <property type="molecule type" value="Genomic_DNA"/>
</dbReference>
<accession>A0A2V3DR69</accession>
<comment type="similarity">
    <text evidence="2">Belongs to the HAD-like hydrolase superfamily. CbbY/CbbZ/Gph/YieH family.</text>
</comment>
<organism evidence="12 13">
    <name type="scientific">Arthrobacter psychrochitiniphilus</name>
    <dbReference type="NCBI Taxonomy" id="291045"/>
    <lineage>
        <taxon>Bacteria</taxon>
        <taxon>Bacillati</taxon>
        <taxon>Actinomycetota</taxon>
        <taxon>Actinomycetes</taxon>
        <taxon>Micrococcales</taxon>
        <taxon>Micrococcaceae</taxon>
        <taxon>Arthrobacter</taxon>
    </lineage>
</organism>
<dbReference type="InterPro" id="IPR037523">
    <property type="entry name" value="VOC_core"/>
</dbReference>
<evidence type="ECO:0000259" key="11">
    <source>
        <dbReference type="PROSITE" id="PS51819"/>
    </source>
</evidence>
<evidence type="ECO:0000256" key="6">
    <source>
        <dbReference type="ARBA" id="ARBA00023235"/>
    </source>
</evidence>
<feature type="domain" description="VOC" evidence="11">
    <location>
        <begin position="294"/>
        <end position="409"/>
    </location>
</feature>
<dbReference type="InterPro" id="IPR051600">
    <property type="entry name" value="Beta-PGM-like"/>
</dbReference>
<sequence length="425" mass="45031">MSNLHHPGGGHAAVDIAAYDAWLFDLDGVLTKTASVHAAAWKQAFDEFLHEEGARLGKSFSPFDTVHDYQRYVDGEPRADGVRNFLAARGITLAEGTDGDAADAHTVIGLGNRKNVLLLHALKTSGIESYAGAVALVKALHAQGTPTAVVSASENTAAALDAAGIAELFNARVDGQVVKERNLAGKPAPDSYLEGARLLGVDPAKAVVIEDALAGVEAGKAGHFALVIGVNHHDTDGTHDYADQLRRHGADVVLADLADLLLDPDAAPVKDGEKPALARPVERGKNGRMDYTAKVASAVIVVAELERSLSFYQDVFGCTLALRHGNGALILSPDGFEIYLVAKGSRKGHPTGGIGEQHLMWATDSAQALTHFEQVLKDRGAYTYTHTSAGVTFVEGHDPDGTRVVIAHPSPQQQPRSVFDSRLYN</sequence>
<dbReference type="PROSITE" id="PS51819">
    <property type="entry name" value="VOC"/>
    <property type="match status" value="1"/>
</dbReference>
<comment type="catalytic activity">
    <reaction evidence="8">
        <text>beta-D-glucose 1-phosphate = beta-D-glucose 6-phosphate</text>
        <dbReference type="Rhea" id="RHEA:20113"/>
        <dbReference type="ChEBI" id="CHEBI:57684"/>
        <dbReference type="ChEBI" id="CHEBI:58247"/>
        <dbReference type="EC" id="5.4.2.6"/>
    </reaction>
</comment>
<evidence type="ECO:0000256" key="8">
    <source>
        <dbReference type="ARBA" id="ARBA00044926"/>
    </source>
</evidence>
<dbReference type="SFLD" id="SFLDG01129">
    <property type="entry name" value="C1.5:_HAD__Beta-PGM__Phosphata"/>
    <property type="match status" value="1"/>
</dbReference>
<dbReference type="InterPro" id="IPR006439">
    <property type="entry name" value="HAD-SF_hydro_IA"/>
</dbReference>
<dbReference type="InterPro" id="IPR004360">
    <property type="entry name" value="Glyas_Fos-R_dOase_dom"/>
</dbReference>
<dbReference type="InterPro" id="IPR023214">
    <property type="entry name" value="HAD_sf"/>
</dbReference>
<dbReference type="NCBIfam" id="TIGR02009">
    <property type="entry name" value="PGMB-YQAB-SF"/>
    <property type="match status" value="1"/>
</dbReference>
<keyword evidence="13" id="KW-1185">Reference proteome</keyword>
<evidence type="ECO:0000256" key="7">
    <source>
        <dbReference type="ARBA" id="ARBA00023277"/>
    </source>
</evidence>
<reference evidence="12 13" key="1">
    <citation type="submission" date="2018-05" db="EMBL/GenBank/DDBJ databases">
        <title>Genetic diversity of glacier-inhabiting Cryobacterium bacteria in China and description of Cryobacterium mengkeensis sp. nov. and Arthrobacter glacialis sp. nov.</title>
        <authorList>
            <person name="Liu Q."/>
            <person name="Xin Y.-H."/>
        </authorList>
    </citation>
    <scope>NUCLEOTIDE SEQUENCE [LARGE SCALE GENOMIC DNA]</scope>
    <source>
        <strain evidence="12 13">GP3</strain>
    </source>
</reference>
<keyword evidence="5" id="KW-0460">Magnesium</keyword>
<name>A0A2V3DR69_9MICC</name>
<dbReference type="InterPro" id="IPR029068">
    <property type="entry name" value="Glyas_Bleomycin-R_OHBP_Dase"/>
</dbReference>
<dbReference type="AlphaFoldDB" id="A0A2V3DR69"/>
<keyword evidence="6" id="KW-0413">Isomerase</keyword>
<dbReference type="Pfam" id="PF00702">
    <property type="entry name" value="Hydrolase"/>
    <property type="match status" value="1"/>
</dbReference>
<dbReference type="PANTHER" id="PTHR46193">
    <property type="entry name" value="6-PHOSPHOGLUCONATE PHOSPHATASE"/>
    <property type="match status" value="1"/>
</dbReference>
<protein>
    <recommendedName>
        <fullName evidence="10">Beta-phosphoglucomutase</fullName>
        <ecNumber evidence="9">5.4.2.6</ecNumber>
    </recommendedName>
</protein>
<dbReference type="InterPro" id="IPR036412">
    <property type="entry name" value="HAD-like_sf"/>
</dbReference>
<dbReference type="InterPro" id="IPR023198">
    <property type="entry name" value="PGP-like_dom2"/>
</dbReference>
<dbReference type="Proteomes" id="UP000246303">
    <property type="component" value="Unassembled WGS sequence"/>
</dbReference>
<dbReference type="CDD" id="cd06587">
    <property type="entry name" value="VOC"/>
    <property type="match status" value="1"/>
</dbReference>
<evidence type="ECO:0000256" key="3">
    <source>
        <dbReference type="ARBA" id="ARBA00022553"/>
    </source>
</evidence>
<evidence type="ECO:0000256" key="4">
    <source>
        <dbReference type="ARBA" id="ARBA00022723"/>
    </source>
</evidence>
<dbReference type="Gene3D" id="3.40.50.1000">
    <property type="entry name" value="HAD superfamily/HAD-like"/>
    <property type="match status" value="1"/>
</dbReference>
<evidence type="ECO:0000313" key="13">
    <source>
        <dbReference type="Proteomes" id="UP000246303"/>
    </source>
</evidence>
<proteinExistence type="inferred from homology"/>
<evidence type="ECO:0000256" key="2">
    <source>
        <dbReference type="ARBA" id="ARBA00006171"/>
    </source>
</evidence>
<dbReference type="EC" id="5.4.2.6" evidence="9"/>
<dbReference type="GO" id="GO:0046872">
    <property type="term" value="F:metal ion binding"/>
    <property type="evidence" value="ECO:0007669"/>
    <property type="project" value="UniProtKB-KW"/>
</dbReference>
<keyword evidence="7" id="KW-0119">Carbohydrate metabolism</keyword>
<gene>
    <name evidence="12" type="ORF">CVS29_09755</name>
</gene>
<dbReference type="NCBIfam" id="TIGR01509">
    <property type="entry name" value="HAD-SF-IA-v3"/>
    <property type="match status" value="1"/>
</dbReference>
<evidence type="ECO:0000256" key="5">
    <source>
        <dbReference type="ARBA" id="ARBA00022842"/>
    </source>
</evidence>
<evidence type="ECO:0000313" key="12">
    <source>
        <dbReference type="EMBL" id="PXA65519.1"/>
    </source>
</evidence>
<dbReference type="RefSeq" id="WP_110106130.1">
    <property type="nucleotide sequence ID" value="NZ_JACBZZ010000001.1"/>
</dbReference>
<dbReference type="OrthoDB" id="9797743at2"/>
<comment type="cofactor">
    <cofactor evidence="1">
        <name>Mg(2+)</name>
        <dbReference type="ChEBI" id="CHEBI:18420"/>
    </cofactor>
</comment>
<keyword evidence="3" id="KW-0597">Phosphoprotein</keyword>
<evidence type="ECO:0000256" key="9">
    <source>
        <dbReference type="ARBA" id="ARBA00044968"/>
    </source>
</evidence>
<evidence type="ECO:0000256" key="10">
    <source>
        <dbReference type="ARBA" id="ARBA00044991"/>
    </source>
</evidence>
<dbReference type="InterPro" id="IPR010976">
    <property type="entry name" value="B-phosphoglucomutase_hydrolase"/>
</dbReference>
<dbReference type="Pfam" id="PF00903">
    <property type="entry name" value="Glyoxalase"/>
    <property type="match status" value="1"/>
</dbReference>
<dbReference type="GO" id="GO:0008801">
    <property type="term" value="F:beta-phosphoglucomutase activity"/>
    <property type="evidence" value="ECO:0007669"/>
    <property type="project" value="UniProtKB-EC"/>
</dbReference>
<evidence type="ECO:0000256" key="1">
    <source>
        <dbReference type="ARBA" id="ARBA00001946"/>
    </source>
</evidence>